<sequence>MLIVTHEDGSRTPFDSGRLRSLLKMLAALLGLADLAINLTLISVAASLPEKISVDELLGLAAESLALRVTEEPLFADLAGKIEAYRLRRHVSELFAQNFQILRDYVHPKTKEHHPLVSEKANTFVQKYAGQLDAMVVPERDFSVSYFGMRTLANSYLLKRNTKVSETPQFMFLRVAVGIHGMETTEAALEKVCETYEAMSTKHFVHSSPTLFNAGTENNYLSLCFLVAMGDDSIDGIYKTLHKAALILKGSGGIGIHMHNIRSSGSLIKSSNGSSNGLVPMLRVFNNTARYVDQGGNKRPGAIAVYLEPWHGDIQDVLDLRKSHGQEELRARDLFYALWIPDLFMERVEKDQQWSLFSPSEAPGLADVYGGEFVHLYEKYEEQGLATKTMPARKLWLQILETQIETGMPFMLYKDACNRKLNQKNLGTIKSSNLCCEIVEYSSKDETAVCNLGLLALPNYIKSTSNEVTYDFKKLHAYTKILARNLDKVIDVTLYPTDDAHTSNKKHRPIAIGVQGLADTFMELRIPFESPEAATLNRQIFETIYHAAVEASVEMAIDLGRYSSFAGSPASEGKLQFDLWDHKPEFFDDWDDLKAKVQKHGLRNSLLVAPMPTASTSQILGFNECFEPYTSNLYLRRVLSGEFQVVNKYLVNDLKALGIWNHAMKQKIVIENGLINNIDVIPTELKKLYKTVWEVSQKNIVNMAADRGCFVDQLQSLNIFMKTPSIGALNSCHFYAWKKGLKTGMYYLRTQAASRAIQFTVDKDTTASEVAAIPTPDILRLNKNVYLSLKKFTDQMEKELSPKNPVHIKPDSSGLKRPRTDSVLACNPSKNLAALAQKVVNHDLNAGSNMKSLRSSKKRQRSFHEPRPEAELGGINEVTHDIFDTTPRACKIKYTEACDSCSG</sequence>
<dbReference type="UniPathway" id="UPA00326"/>
<evidence type="ECO:0000259" key="12">
    <source>
        <dbReference type="PROSITE" id="PS51161"/>
    </source>
</evidence>
<evidence type="ECO:0000256" key="6">
    <source>
        <dbReference type="ARBA" id="ARBA00023002"/>
    </source>
</evidence>
<dbReference type="PANTHER" id="PTHR11573">
    <property type="entry name" value="RIBONUCLEOSIDE-DIPHOSPHATE REDUCTASE LARGE CHAIN"/>
    <property type="match status" value="1"/>
</dbReference>
<keyword evidence="5 9" id="KW-0067">ATP-binding</keyword>
<dbReference type="CDD" id="cd01679">
    <property type="entry name" value="RNR_I"/>
    <property type="match status" value="1"/>
</dbReference>
<comment type="catalytic activity">
    <reaction evidence="10">
        <text>a 2'-deoxyribonucleoside 5'-diphosphate + [thioredoxin]-disulfide + H2O = a ribonucleoside 5'-diphosphate + [thioredoxin]-dithiol</text>
        <dbReference type="Rhea" id="RHEA:23252"/>
        <dbReference type="Rhea" id="RHEA-COMP:10698"/>
        <dbReference type="Rhea" id="RHEA-COMP:10700"/>
        <dbReference type="ChEBI" id="CHEBI:15377"/>
        <dbReference type="ChEBI" id="CHEBI:29950"/>
        <dbReference type="ChEBI" id="CHEBI:50058"/>
        <dbReference type="ChEBI" id="CHEBI:57930"/>
        <dbReference type="ChEBI" id="CHEBI:73316"/>
        <dbReference type="EC" id="1.17.4.1"/>
    </reaction>
</comment>
<dbReference type="GO" id="GO:0004748">
    <property type="term" value="F:ribonucleoside-diphosphate reductase activity, thioredoxin disulfide as acceptor"/>
    <property type="evidence" value="ECO:0007669"/>
    <property type="project" value="UniProtKB-EC"/>
</dbReference>
<dbReference type="EC" id="1.17.4.1" evidence="2 10"/>
<evidence type="ECO:0000256" key="2">
    <source>
        <dbReference type="ARBA" id="ARBA00012274"/>
    </source>
</evidence>
<feature type="domain" description="ATP-cone" evidence="12">
    <location>
        <begin position="2"/>
        <end position="93"/>
    </location>
</feature>
<dbReference type="InterPro" id="IPR039718">
    <property type="entry name" value="Rrm1"/>
</dbReference>
<evidence type="ECO:0000256" key="4">
    <source>
        <dbReference type="ARBA" id="ARBA00022741"/>
    </source>
</evidence>
<evidence type="ECO:0000256" key="7">
    <source>
        <dbReference type="ARBA" id="ARBA00023116"/>
    </source>
</evidence>
<evidence type="ECO:0000256" key="11">
    <source>
        <dbReference type="SAM" id="MobiDB-lite"/>
    </source>
</evidence>
<dbReference type="PROSITE" id="PS51161">
    <property type="entry name" value="ATP_CONE"/>
    <property type="match status" value="1"/>
</dbReference>
<evidence type="ECO:0000256" key="10">
    <source>
        <dbReference type="RuleBase" id="RU003410"/>
    </source>
</evidence>
<gene>
    <name evidence="13" type="primary">MPUL0D04280</name>
    <name evidence="13" type="ORF">METSCH_D04280</name>
</gene>
<keyword evidence="7 10" id="KW-0215">Deoxyribonucleotide synthesis</keyword>
<feature type="region of interest" description="Disordered" evidence="11">
    <location>
        <begin position="798"/>
        <end position="820"/>
    </location>
</feature>
<dbReference type="NCBIfam" id="TIGR02506">
    <property type="entry name" value="NrdE_NrdA"/>
    <property type="match status" value="1"/>
</dbReference>
<dbReference type="STRING" id="2163413.A0A4P6XT71"/>
<comment type="function">
    <text evidence="8 10">Provides the precursors necessary for DNA synthesis. Catalyzes the biosynthesis of deoxyribonucleotides from the corresponding ribonucleotides.</text>
</comment>
<dbReference type="GO" id="GO:0005524">
    <property type="term" value="F:ATP binding"/>
    <property type="evidence" value="ECO:0007669"/>
    <property type="project" value="UniProtKB-UniRule"/>
</dbReference>
<evidence type="ECO:0000256" key="5">
    <source>
        <dbReference type="ARBA" id="ARBA00022840"/>
    </source>
</evidence>
<dbReference type="PROSITE" id="PS00089">
    <property type="entry name" value="RIBORED_LARGE"/>
    <property type="match status" value="1"/>
</dbReference>
<accession>A0A4P6XT71</accession>
<dbReference type="AlphaFoldDB" id="A0A4P6XT71"/>
<keyword evidence="3" id="KW-0021">Allosteric enzyme</keyword>
<keyword evidence="14" id="KW-1185">Reference proteome</keyword>
<keyword evidence="6 10" id="KW-0560">Oxidoreductase</keyword>
<dbReference type="Pfam" id="PF00317">
    <property type="entry name" value="Ribonuc_red_lgN"/>
    <property type="match status" value="1"/>
</dbReference>
<comment type="similarity">
    <text evidence="1 10">Belongs to the ribonucleoside diphosphate reductase large chain family.</text>
</comment>
<protein>
    <recommendedName>
        <fullName evidence="2 10">Ribonucleoside-diphosphate reductase</fullName>
        <ecNumber evidence="2 10">1.17.4.1</ecNumber>
    </recommendedName>
</protein>
<organism evidence="13 14">
    <name type="scientific">Metschnikowia aff. pulcherrima</name>
    <dbReference type="NCBI Taxonomy" id="2163413"/>
    <lineage>
        <taxon>Eukaryota</taxon>
        <taxon>Fungi</taxon>
        <taxon>Dikarya</taxon>
        <taxon>Ascomycota</taxon>
        <taxon>Saccharomycotina</taxon>
        <taxon>Pichiomycetes</taxon>
        <taxon>Metschnikowiaceae</taxon>
        <taxon>Metschnikowia</taxon>
    </lineage>
</organism>
<evidence type="ECO:0000313" key="14">
    <source>
        <dbReference type="Proteomes" id="UP000292447"/>
    </source>
</evidence>
<dbReference type="Proteomes" id="UP000292447">
    <property type="component" value="Chromosome IV"/>
</dbReference>
<dbReference type="InterPro" id="IPR005144">
    <property type="entry name" value="ATP-cone_dom"/>
</dbReference>
<evidence type="ECO:0000256" key="1">
    <source>
        <dbReference type="ARBA" id="ARBA00010406"/>
    </source>
</evidence>
<evidence type="ECO:0000256" key="9">
    <source>
        <dbReference type="PROSITE-ProRule" id="PRU00492"/>
    </source>
</evidence>
<dbReference type="Gene3D" id="3.20.70.20">
    <property type="match status" value="1"/>
</dbReference>
<dbReference type="GO" id="GO:0005971">
    <property type="term" value="C:ribonucleoside-diphosphate reductase complex"/>
    <property type="evidence" value="ECO:0007669"/>
    <property type="project" value="TreeGrafter"/>
</dbReference>
<dbReference type="PANTHER" id="PTHR11573:SF28">
    <property type="entry name" value="RIBONUCLEOSIDE-DIPHOSPHATE REDUCTASE"/>
    <property type="match status" value="1"/>
</dbReference>
<dbReference type="InterPro" id="IPR008926">
    <property type="entry name" value="RNR_R1-su_N"/>
</dbReference>
<dbReference type="PRINTS" id="PR01183">
    <property type="entry name" value="RIBORDTASEM1"/>
</dbReference>
<proteinExistence type="inferred from homology"/>
<name>A0A4P6XT71_9ASCO</name>
<evidence type="ECO:0000256" key="3">
    <source>
        <dbReference type="ARBA" id="ARBA00022533"/>
    </source>
</evidence>
<dbReference type="InterPro" id="IPR013509">
    <property type="entry name" value="RNR_lsu_N"/>
</dbReference>
<dbReference type="SUPFAM" id="SSF51998">
    <property type="entry name" value="PFL-like glycyl radical enzymes"/>
    <property type="match status" value="1"/>
</dbReference>
<dbReference type="EMBL" id="CP034459">
    <property type="protein sequence ID" value="QBM89358.1"/>
    <property type="molecule type" value="Genomic_DNA"/>
</dbReference>
<evidence type="ECO:0000256" key="8">
    <source>
        <dbReference type="ARBA" id="ARBA00024942"/>
    </source>
</evidence>
<feature type="region of interest" description="Disordered" evidence="11">
    <location>
        <begin position="846"/>
        <end position="878"/>
    </location>
</feature>
<evidence type="ECO:0000313" key="13">
    <source>
        <dbReference type="EMBL" id="QBM89358.1"/>
    </source>
</evidence>
<dbReference type="SUPFAM" id="SSF48168">
    <property type="entry name" value="R1 subunit of ribonucleotide reductase, N-terminal domain"/>
    <property type="match status" value="1"/>
</dbReference>
<dbReference type="InterPro" id="IPR000788">
    <property type="entry name" value="RNR_lg_C"/>
</dbReference>
<dbReference type="Pfam" id="PF02867">
    <property type="entry name" value="Ribonuc_red_lgC"/>
    <property type="match status" value="1"/>
</dbReference>
<reference evidence="14" key="1">
    <citation type="submission" date="2019-03" db="EMBL/GenBank/DDBJ databases">
        <title>Snf2 controls pulcherriminic acid biosynthesis and connects pigmentation and antifungal activity of the yeast Metschnikowia pulcherrima.</title>
        <authorList>
            <person name="Gore-Lloyd D."/>
            <person name="Sumann I."/>
            <person name="Brachmann A.O."/>
            <person name="Schneeberger K."/>
            <person name="Ortiz-Merino R.A."/>
            <person name="Moreno-Beltran M."/>
            <person name="Schlaefli M."/>
            <person name="Kirner P."/>
            <person name="Santos Kron A."/>
            <person name="Wolfe K.H."/>
            <person name="Piel J."/>
            <person name="Ahrens C.H."/>
            <person name="Henk D."/>
            <person name="Freimoser F.M."/>
        </authorList>
    </citation>
    <scope>NUCLEOTIDE SEQUENCE [LARGE SCALE GENOMIC DNA]</scope>
    <source>
        <strain evidence="14">APC 1.2</strain>
    </source>
</reference>
<dbReference type="InterPro" id="IPR013346">
    <property type="entry name" value="NrdE_NrdA_C"/>
</dbReference>
<dbReference type="GO" id="GO:0009263">
    <property type="term" value="P:deoxyribonucleotide biosynthetic process"/>
    <property type="evidence" value="ECO:0007669"/>
    <property type="project" value="UniProtKB-KW"/>
</dbReference>
<keyword evidence="4 9" id="KW-0547">Nucleotide-binding</keyword>